<dbReference type="Pfam" id="PF13384">
    <property type="entry name" value="HTH_23"/>
    <property type="match status" value="1"/>
</dbReference>
<reference evidence="1 2" key="1">
    <citation type="submission" date="2018-04" db="EMBL/GenBank/DDBJ databases">
        <title>Bacteria isolated from cave deposits of Manipur.</title>
        <authorList>
            <person name="Sahoo D."/>
            <person name="Sarangthem I."/>
            <person name="Nandeibam J."/>
        </authorList>
    </citation>
    <scope>NUCLEOTIDE SEQUENCE [LARGE SCALE GENOMIC DNA]</scope>
    <source>
        <strain evidence="2">mrc11</strain>
    </source>
</reference>
<protein>
    <recommendedName>
        <fullName evidence="3">Helix-turn-helix domain-containing protein</fullName>
    </recommendedName>
</protein>
<evidence type="ECO:0000313" key="2">
    <source>
        <dbReference type="Proteomes" id="UP000249166"/>
    </source>
</evidence>
<dbReference type="RefSeq" id="WP_223256914.1">
    <property type="nucleotide sequence ID" value="NZ_QLNP01000058.1"/>
</dbReference>
<name>A0A328HKA0_ARTGO</name>
<evidence type="ECO:0000313" key="1">
    <source>
        <dbReference type="EMBL" id="RAM38581.1"/>
    </source>
</evidence>
<proteinExistence type="predicted"/>
<organism evidence="1 2">
    <name type="scientific">Arthrobacter globiformis</name>
    <dbReference type="NCBI Taxonomy" id="1665"/>
    <lineage>
        <taxon>Bacteria</taxon>
        <taxon>Bacillati</taxon>
        <taxon>Actinomycetota</taxon>
        <taxon>Actinomycetes</taxon>
        <taxon>Micrococcales</taxon>
        <taxon>Micrococcaceae</taxon>
        <taxon>Arthrobacter</taxon>
    </lineage>
</organism>
<accession>A0A328HKA0</accession>
<dbReference type="SUPFAM" id="SSF46689">
    <property type="entry name" value="Homeodomain-like"/>
    <property type="match status" value="1"/>
</dbReference>
<dbReference type="Proteomes" id="UP000249166">
    <property type="component" value="Unassembled WGS sequence"/>
</dbReference>
<dbReference type="AlphaFoldDB" id="A0A328HKA0"/>
<dbReference type="EMBL" id="QLNP01000058">
    <property type="protein sequence ID" value="RAM38581.1"/>
    <property type="molecule type" value="Genomic_DNA"/>
</dbReference>
<comment type="caution">
    <text evidence="1">The sequence shown here is derived from an EMBL/GenBank/DDBJ whole genome shotgun (WGS) entry which is preliminary data.</text>
</comment>
<evidence type="ECO:0008006" key="3">
    <source>
        <dbReference type="Google" id="ProtNLM"/>
    </source>
</evidence>
<gene>
    <name evidence="1" type="ORF">DBZ45_04170</name>
</gene>
<dbReference type="InterPro" id="IPR009057">
    <property type="entry name" value="Homeodomain-like_sf"/>
</dbReference>
<sequence length="59" mass="6416">MGRPWSPLSVRLAFWEGLDAGLSVAVAARAAGVSRPTAYRWLSDHRKVLPSPVPEFSVP</sequence>
<feature type="non-terminal residue" evidence="1">
    <location>
        <position position="59"/>
    </location>
</feature>